<sequence length="622" mass="68493">MSERPWGGPALPQTPDGYQNLEEYDDGGDEVDGADFLRAVNGVVEAAHTDGLHDIDAFLTHNHGLEATFESVLEMTKPGSAALCRPQFDHQLDGYLKIIEVNNRHAMPAVRASSTNKSADKGKGKAIDMDGDREMVSVWHPITAYLDSPSGTPPLPTCPICYREIQVHGIPVSAFHDLGPAVPGVVLPCAHIFCDECMNTHLVMTLNPGGTIRGIWGSFELVDDDEYIEELGLEIPDDIQDLLSTGILRASDADRIISHLENSARGNRPSTAAGTHASERGLNPRTAPAPNGAASSSSTAPRPSNRATSTNLLPPLRAPRAPPAHMNNELVAISLRSRPTQRQEGREAVSMHSSEYSRRMQMVRNRLRSRLQRELDPRTVPNLNEVASRSSTAHGPSNQATVLDTLAPWLHPQASPANMIGEVSIAPLLPPPPQLQEGWEEALRESLPSYLHRLQLMQDHLHSRAPSLPSPAQRQERVELSMDEYVRQRHNRAAVSRDQWASRARASCPTCRYILAFRECQHSMRGVPVSLPRLQPELEACMRVPETQMGGVGVVVPGVCDACAFARAMEITGHYARKEKGMGMVNRVIRGKLVAHVACQWGRDEAKRSSWGRWMWLPELQE</sequence>
<evidence type="ECO:0008006" key="7">
    <source>
        <dbReference type="Google" id="ProtNLM"/>
    </source>
</evidence>
<keyword evidence="2" id="KW-0863">Zinc-finger</keyword>
<dbReference type="InterPro" id="IPR013083">
    <property type="entry name" value="Znf_RING/FYVE/PHD"/>
</dbReference>
<evidence type="ECO:0000256" key="4">
    <source>
        <dbReference type="SAM" id="MobiDB-lite"/>
    </source>
</evidence>
<comment type="caution">
    <text evidence="5">The sequence shown here is derived from an EMBL/GenBank/DDBJ whole genome shotgun (WGS) entry which is preliminary data.</text>
</comment>
<accession>A0AA40A9V7</accession>
<dbReference type="EMBL" id="JAUKUA010000005">
    <property type="protein sequence ID" value="KAK0711932.1"/>
    <property type="molecule type" value="Genomic_DNA"/>
</dbReference>
<evidence type="ECO:0000256" key="2">
    <source>
        <dbReference type="ARBA" id="ARBA00022771"/>
    </source>
</evidence>
<feature type="compositionally biased region" description="Low complexity" evidence="4">
    <location>
        <begin position="288"/>
        <end position="315"/>
    </location>
</feature>
<dbReference type="CDD" id="cd16449">
    <property type="entry name" value="RING-HC"/>
    <property type="match status" value="1"/>
</dbReference>
<dbReference type="Gene3D" id="3.30.40.10">
    <property type="entry name" value="Zinc/RING finger domain, C3HC4 (zinc finger)"/>
    <property type="match status" value="1"/>
</dbReference>
<dbReference type="GO" id="GO:0008270">
    <property type="term" value="F:zinc ion binding"/>
    <property type="evidence" value="ECO:0007669"/>
    <property type="project" value="UniProtKB-KW"/>
</dbReference>
<dbReference type="AlphaFoldDB" id="A0AA40A9V7"/>
<dbReference type="SUPFAM" id="SSF57850">
    <property type="entry name" value="RING/U-box"/>
    <property type="match status" value="1"/>
</dbReference>
<evidence type="ECO:0000256" key="3">
    <source>
        <dbReference type="ARBA" id="ARBA00022833"/>
    </source>
</evidence>
<evidence type="ECO:0000256" key="1">
    <source>
        <dbReference type="ARBA" id="ARBA00022723"/>
    </source>
</evidence>
<feature type="region of interest" description="Disordered" evidence="4">
    <location>
        <begin position="260"/>
        <end position="359"/>
    </location>
</feature>
<name>A0AA40A9V7_9PEZI</name>
<gene>
    <name evidence="5" type="ORF">B0H67DRAFT_647264</name>
</gene>
<reference evidence="5" key="1">
    <citation type="submission" date="2023-06" db="EMBL/GenBank/DDBJ databases">
        <title>Genome-scale phylogeny and comparative genomics of the fungal order Sordariales.</title>
        <authorList>
            <consortium name="Lawrence Berkeley National Laboratory"/>
            <person name="Hensen N."/>
            <person name="Bonometti L."/>
            <person name="Westerberg I."/>
            <person name="Brannstrom I.O."/>
            <person name="Guillou S."/>
            <person name="Cros-Aarteil S."/>
            <person name="Calhoun S."/>
            <person name="Haridas S."/>
            <person name="Kuo A."/>
            <person name="Mondo S."/>
            <person name="Pangilinan J."/>
            <person name="Riley R."/>
            <person name="Labutti K."/>
            <person name="Andreopoulos B."/>
            <person name="Lipzen A."/>
            <person name="Chen C."/>
            <person name="Yanf M."/>
            <person name="Daum C."/>
            <person name="Ng V."/>
            <person name="Clum A."/>
            <person name="Steindorff A."/>
            <person name="Ohm R."/>
            <person name="Martin F."/>
            <person name="Silar P."/>
            <person name="Natvig D."/>
            <person name="Lalanne C."/>
            <person name="Gautier V."/>
            <person name="Ament-Velasquez S.L."/>
            <person name="Kruys A."/>
            <person name="Hutchinson M.I."/>
            <person name="Powell A.J."/>
            <person name="Barry K."/>
            <person name="Miller A.N."/>
            <person name="Grigoriev I.V."/>
            <person name="Debuchy R."/>
            <person name="Gladieux P."/>
            <person name="Thoren M.H."/>
            <person name="Johannesson H."/>
        </authorList>
    </citation>
    <scope>NUCLEOTIDE SEQUENCE</scope>
    <source>
        <strain evidence="5">SMH4607-1</strain>
    </source>
</reference>
<keyword evidence="1" id="KW-0479">Metal-binding</keyword>
<dbReference type="PROSITE" id="PS00518">
    <property type="entry name" value="ZF_RING_1"/>
    <property type="match status" value="1"/>
</dbReference>
<feature type="compositionally biased region" description="Polar residues" evidence="4">
    <location>
        <begin position="260"/>
        <end position="273"/>
    </location>
</feature>
<organism evidence="5 6">
    <name type="scientific">Lasiosphaeris hirsuta</name>
    <dbReference type="NCBI Taxonomy" id="260670"/>
    <lineage>
        <taxon>Eukaryota</taxon>
        <taxon>Fungi</taxon>
        <taxon>Dikarya</taxon>
        <taxon>Ascomycota</taxon>
        <taxon>Pezizomycotina</taxon>
        <taxon>Sordariomycetes</taxon>
        <taxon>Sordariomycetidae</taxon>
        <taxon>Sordariales</taxon>
        <taxon>Lasiosphaeriaceae</taxon>
        <taxon>Lasiosphaeris</taxon>
    </lineage>
</organism>
<dbReference type="Proteomes" id="UP001172102">
    <property type="component" value="Unassembled WGS sequence"/>
</dbReference>
<protein>
    <recommendedName>
        <fullName evidence="7">RING-type domain-containing protein</fullName>
    </recommendedName>
</protein>
<proteinExistence type="predicted"/>
<keyword evidence="6" id="KW-1185">Reference proteome</keyword>
<keyword evidence="3" id="KW-0862">Zinc</keyword>
<evidence type="ECO:0000313" key="5">
    <source>
        <dbReference type="EMBL" id="KAK0711932.1"/>
    </source>
</evidence>
<dbReference type="InterPro" id="IPR017907">
    <property type="entry name" value="Znf_RING_CS"/>
</dbReference>
<evidence type="ECO:0000313" key="6">
    <source>
        <dbReference type="Proteomes" id="UP001172102"/>
    </source>
</evidence>